<comment type="similarity">
    <text evidence="2 8">Belongs to the glycosyltransferase 92 family.</text>
</comment>
<evidence type="ECO:0000313" key="9">
    <source>
        <dbReference type="EnsemblMetazoa" id="tetur04g07310.1"/>
    </source>
</evidence>
<comment type="subcellular location">
    <subcellularLocation>
        <location evidence="1">Membrane</location>
        <topology evidence="1">Single-pass membrane protein</topology>
    </subcellularLocation>
</comment>
<evidence type="ECO:0000256" key="2">
    <source>
        <dbReference type="ARBA" id="ARBA00007647"/>
    </source>
</evidence>
<dbReference type="EC" id="2.4.1.-" evidence="8"/>
<evidence type="ECO:0000256" key="6">
    <source>
        <dbReference type="ARBA" id="ARBA00022989"/>
    </source>
</evidence>
<protein>
    <recommendedName>
        <fullName evidence="8">Glycosyltransferase family 92 protein</fullName>
        <ecNumber evidence="8">2.4.1.-</ecNumber>
    </recommendedName>
</protein>
<dbReference type="Proteomes" id="UP000015104">
    <property type="component" value="Unassembled WGS sequence"/>
</dbReference>
<dbReference type="GO" id="GO:0016020">
    <property type="term" value="C:membrane"/>
    <property type="evidence" value="ECO:0007669"/>
    <property type="project" value="UniProtKB-SubCell"/>
</dbReference>
<keyword evidence="7" id="KW-0472">Membrane</keyword>
<dbReference type="HOGENOM" id="CLU_829831_0_0_1"/>
<name>T1K341_TETUR</name>
<keyword evidence="5" id="KW-0812">Transmembrane</keyword>
<keyword evidence="6" id="KW-1133">Transmembrane helix</keyword>
<evidence type="ECO:0000256" key="8">
    <source>
        <dbReference type="RuleBase" id="RU366017"/>
    </source>
</evidence>
<evidence type="ECO:0000256" key="3">
    <source>
        <dbReference type="ARBA" id="ARBA00022676"/>
    </source>
</evidence>
<evidence type="ECO:0000256" key="5">
    <source>
        <dbReference type="ARBA" id="ARBA00022692"/>
    </source>
</evidence>
<keyword evidence="4 8" id="KW-0808">Transferase</keyword>
<evidence type="ECO:0000313" key="10">
    <source>
        <dbReference type="Proteomes" id="UP000015104"/>
    </source>
</evidence>
<dbReference type="eggNOG" id="KOG4735">
    <property type="taxonomic scope" value="Eukaryota"/>
</dbReference>
<keyword evidence="3 8" id="KW-0328">Glycosyltransferase</keyword>
<organism evidence="9 10">
    <name type="scientific">Tetranychus urticae</name>
    <name type="common">Two-spotted spider mite</name>
    <dbReference type="NCBI Taxonomy" id="32264"/>
    <lineage>
        <taxon>Eukaryota</taxon>
        <taxon>Metazoa</taxon>
        <taxon>Ecdysozoa</taxon>
        <taxon>Arthropoda</taxon>
        <taxon>Chelicerata</taxon>
        <taxon>Arachnida</taxon>
        <taxon>Acari</taxon>
        <taxon>Acariformes</taxon>
        <taxon>Trombidiformes</taxon>
        <taxon>Prostigmata</taxon>
        <taxon>Eleutherengona</taxon>
        <taxon>Raphignathae</taxon>
        <taxon>Tetranychoidea</taxon>
        <taxon>Tetranychidae</taxon>
        <taxon>Tetranychus</taxon>
    </lineage>
</organism>
<dbReference type="EMBL" id="CAEY01001374">
    <property type="status" value="NOT_ANNOTATED_CDS"/>
    <property type="molecule type" value="Genomic_DNA"/>
</dbReference>
<keyword evidence="10" id="KW-1185">Reference proteome</keyword>
<reference evidence="10" key="1">
    <citation type="submission" date="2011-08" db="EMBL/GenBank/DDBJ databases">
        <authorList>
            <person name="Rombauts S."/>
        </authorList>
    </citation>
    <scope>NUCLEOTIDE SEQUENCE</scope>
    <source>
        <strain evidence="10">London</strain>
    </source>
</reference>
<dbReference type="GO" id="GO:0016757">
    <property type="term" value="F:glycosyltransferase activity"/>
    <property type="evidence" value="ECO:0007669"/>
    <property type="project" value="UniProtKB-UniRule"/>
</dbReference>
<dbReference type="Pfam" id="PF01697">
    <property type="entry name" value="Glyco_transf_92"/>
    <property type="match status" value="1"/>
</dbReference>
<dbReference type="EnsemblMetazoa" id="tetur04g07310.1">
    <property type="protein sequence ID" value="tetur04g07310.1"/>
    <property type="gene ID" value="tetur04g07310"/>
</dbReference>
<reference evidence="9" key="2">
    <citation type="submission" date="2015-06" db="UniProtKB">
        <authorList>
            <consortium name="EnsemblMetazoa"/>
        </authorList>
    </citation>
    <scope>IDENTIFICATION</scope>
</reference>
<evidence type="ECO:0000256" key="1">
    <source>
        <dbReference type="ARBA" id="ARBA00004167"/>
    </source>
</evidence>
<dbReference type="GO" id="GO:0005737">
    <property type="term" value="C:cytoplasm"/>
    <property type="evidence" value="ECO:0007669"/>
    <property type="project" value="TreeGrafter"/>
</dbReference>
<dbReference type="PANTHER" id="PTHR21461:SF83">
    <property type="entry name" value="GLYCOSYLTRANSFERASE FAMILY 92 PROTEIN"/>
    <property type="match status" value="1"/>
</dbReference>
<sequence length="335" mass="39088">MQLFNHFFILSSFDELHYGKFVSLYMKGILAMIDRVKPPPTYCLLWFDKISGPIVSQATYTYGWYSKWGNYKDGLLQPYKTTPAPDSISLVESKCQKPRNNLRVYNNRPEVKQDFAVCVKGLDFLHEDLSVRLIEWIELLKILGAKKIFLYEMEIHSNISKVLHYYQIQGIVELTPIKPLRLGQNELKSYNDCLYRNLYSYSYLVLLDINEVIKKNYSRASYNIKLSDQPNLPGFRHLYLKNKLTAKRQNELITWTPLVIWLDSMEIMPSMKLVKSIMKMSLMIIRTLRAVPAVFGSLSIPVIYNKNLGKIGNSCENFTTKIQIETEMFRVTCEL</sequence>
<accession>T1K341</accession>
<proteinExistence type="inferred from homology"/>
<evidence type="ECO:0000256" key="4">
    <source>
        <dbReference type="ARBA" id="ARBA00022679"/>
    </source>
</evidence>
<dbReference type="AlphaFoldDB" id="T1K341"/>
<dbReference type="PANTHER" id="PTHR21461">
    <property type="entry name" value="GLYCOSYLTRANSFERASE FAMILY 92 PROTEIN"/>
    <property type="match status" value="1"/>
</dbReference>
<evidence type="ECO:0000256" key="7">
    <source>
        <dbReference type="ARBA" id="ARBA00023136"/>
    </source>
</evidence>
<dbReference type="InterPro" id="IPR008166">
    <property type="entry name" value="Glyco_transf_92"/>
</dbReference>